<dbReference type="Proteomes" id="UP000035579">
    <property type="component" value="Chromosome"/>
</dbReference>
<feature type="domain" description="PAC" evidence="9">
    <location>
        <begin position="218"/>
        <end position="269"/>
    </location>
</feature>
<dbReference type="InterPro" id="IPR001610">
    <property type="entry name" value="PAC"/>
</dbReference>
<name>A0AAC8QIG8_9BACT</name>
<keyword evidence="13" id="KW-1185">Reference proteome</keyword>
<reference evidence="11 13" key="2">
    <citation type="submission" date="2018-08" db="EMBL/GenBank/DDBJ databases">
        <title>Genomic Encyclopedia of Archaeal and Bacterial Type Strains, Phase II (KMG-II): from individual species to whole genera.</title>
        <authorList>
            <person name="Goeker M."/>
        </authorList>
    </citation>
    <scope>NUCLEOTIDE SEQUENCE [LARGE SCALE GENOMIC DNA]</scope>
    <source>
        <strain evidence="11 13">DSM 2261</strain>
    </source>
</reference>
<dbReference type="FunFam" id="3.30.450.20:FF:000099">
    <property type="entry name" value="Sensory box sensor histidine kinase"/>
    <property type="match status" value="1"/>
</dbReference>
<dbReference type="Proteomes" id="UP000256345">
    <property type="component" value="Unassembled WGS sequence"/>
</dbReference>
<dbReference type="SUPFAM" id="SSF55785">
    <property type="entry name" value="PYP-like sensor domain (PAS domain)"/>
    <property type="match status" value="2"/>
</dbReference>
<feature type="domain" description="PAS" evidence="8">
    <location>
        <begin position="270"/>
        <end position="341"/>
    </location>
</feature>
<dbReference type="SMART" id="SM00091">
    <property type="entry name" value="PAS"/>
    <property type="match status" value="2"/>
</dbReference>
<keyword evidence="5 10" id="KW-0418">Kinase</keyword>
<dbReference type="PROSITE" id="PS50112">
    <property type="entry name" value="PAS"/>
    <property type="match status" value="1"/>
</dbReference>
<dbReference type="KEGG" id="age:AA314_09775"/>
<evidence type="ECO:0000313" key="12">
    <source>
        <dbReference type="Proteomes" id="UP000035579"/>
    </source>
</evidence>
<dbReference type="CDD" id="cd00130">
    <property type="entry name" value="PAS"/>
    <property type="match status" value="2"/>
</dbReference>
<dbReference type="PROSITE" id="PS50113">
    <property type="entry name" value="PAC"/>
    <property type="match status" value="2"/>
</dbReference>
<dbReference type="InterPro" id="IPR052162">
    <property type="entry name" value="Sensor_kinase/Photoreceptor"/>
</dbReference>
<reference evidence="10 12" key="1">
    <citation type="submission" date="2015-05" db="EMBL/GenBank/DDBJ databases">
        <title>Genome assembly of Archangium gephyra DSM 2261.</title>
        <authorList>
            <person name="Sharma G."/>
            <person name="Subramanian S."/>
        </authorList>
    </citation>
    <scope>NUCLEOTIDE SEQUENCE [LARGE SCALE GENOMIC DNA]</scope>
    <source>
        <strain evidence="10 12">DSM 2261</strain>
    </source>
</reference>
<keyword evidence="6" id="KW-0175">Coiled coil</keyword>
<dbReference type="Gene3D" id="2.10.70.100">
    <property type="match status" value="1"/>
</dbReference>
<dbReference type="InterPro" id="IPR035965">
    <property type="entry name" value="PAS-like_dom_sf"/>
</dbReference>
<dbReference type="AlphaFoldDB" id="A0AAC8QIG8"/>
<sequence length="641" mass="71073">MSSSWVPGPELAWQLHAECPDACILFLAVRDEAGALLDFQWTALNPAAEALVKGLCLGPSLSTWGGVLRGLPERSALGGVLATGTPLSFEVHGRLDGVARCYRARALRRGDGFSLWLSDITEVSEQRHALREELEKERAARAREEHLRLALETARMVTWEWSEARLTLHWSPNAEAFFGHPPGGLGDTMETFLERVLPGERTRVAEAFLQGLCAEGPYTFQFRAPWPDGTLRCYEVVGQSFRDEGRPTRMLGVVMDCTEREQSQAALREAEERFRLVSWATNDVVWDWNPAGEHIHWGESCRAVLGYASEEMGGISWWEQQLHPDDRDLVLRSLEHVLSSGGESWMAEYRFRRKDGTYVHVLDRGLVTRDAQGHTLRMIGSMMDITERKRAVERMQEEAQFRERFIGILGHDLRNPLNAIMLSARQLRRRGAISPMQQQLAQRIETSAARMGNMISDILDLTRARLSGGIPLHLSPTSLPAVCRQVVEELTVAHPGRDILVQAEGGGEGIWDPERLAQVVSNLVGNALEHGEREGPVFVRCRDDADRQLLEISNPGTPIPGHLLATLFDPFRQGGVTRSGRGSGLGLGLFIVRELVEAHGGQVTVRSTEEEGTTFTVVLPRDARVAAQGGGGVLPEEAHTG</sequence>
<dbReference type="PROSITE" id="PS50109">
    <property type="entry name" value="HIS_KIN"/>
    <property type="match status" value="1"/>
</dbReference>
<keyword evidence="4" id="KW-0808">Transferase</keyword>
<dbReference type="Gene3D" id="3.30.450.20">
    <property type="entry name" value="PAS domain"/>
    <property type="match status" value="2"/>
</dbReference>
<feature type="domain" description="PAC" evidence="9">
    <location>
        <begin position="345"/>
        <end position="397"/>
    </location>
</feature>
<evidence type="ECO:0000256" key="3">
    <source>
        <dbReference type="ARBA" id="ARBA00022553"/>
    </source>
</evidence>
<dbReference type="InterPro" id="IPR003594">
    <property type="entry name" value="HATPase_dom"/>
</dbReference>
<dbReference type="PANTHER" id="PTHR43304">
    <property type="entry name" value="PHYTOCHROME-LIKE PROTEIN CPH1"/>
    <property type="match status" value="1"/>
</dbReference>
<evidence type="ECO:0000313" key="11">
    <source>
        <dbReference type="EMBL" id="REG29883.1"/>
    </source>
</evidence>
<evidence type="ECO:0000259" key="7">
    <source>
        <dbReference type="PROSITE" id="PS50109"/>
    </source>
</evidence>
<evidence type="ECO:0000256" key="4">
    <source>
        <dbReference type="ARBA" id="ARBA00022679"/>
    </source>
</evidence>
<dbReference type="InterPro" id="IPR004358">
    <property type="entry name" value="Sig_transdc_His_kin-like_C"/>
</dbReference>
<organism evidence="10 12">
    <name type="scientific">Archangium gephyra</name>
    <dbReference type="NCBI Taxonomy" id="48"/>
    <lineage>
        <taxon>Bacteria</taxon>
        <taxon>Pseudomonadati</taxon>
        <taxon>Myxococcota</taxon>
        <taxon>Myxococcia</taxon>
        <taxon>Myxococcales</taxon>
        <taxon>Cystobacterineae</taxon>
        <taxon>Archangiaceae</taxon>
        <taxon>Archangium</taxon>
    </lineage>
</organism>
<dbReference type="SMART" id="SM00388">
    <property type="entry name" value="HisKA"/>
    <property type="match status" value="1"/>
</dbReference>
<feature type="coiled-coil region" evidence="6">
    <location>
        <begin position="120"/>
        <end position="147"/>
    </location>
</feature>
<proteinExistence type="predicted"/>
<dbReference type="InterPro" id="IPR036097">
    <property type="entry name" value="HisK_dim/P_sf"/>
</dbReference>
<dbReference type="SMART" id="SM00387">
    <property type="entry name" value="HATPase_c"/>
    <property type="match status" value="1"/>
</dbReference>
<accession>A0AAC8QIG8</accession>
<feature type="domain" description="Histidine kinase" evidence="7">
    <location>
        <begin position="408"/>
        <end position="623"/>
    </location>
</feature>
<protein>
    <recommendedName>
        <fullName evidence="2">histidine kinase</fullName>
        <ecNumber evidence="2">2.7.13.3</ecNumber>
    </recommendedName>
</protein>
<dbReference type="PANTHER" id="PTHR43304:SF1">
    <property type="entry name" value="PAC DOMAIN-CONTAINING PROTEIN"/>
    <property type="match status" value="1"/>
</dbReference>
<evidence type="ECO:0000256" key="5">
    <source>
        <dbReference type="ARBA" id="ARBA00022777"/>
    </source>
</evidence>
<keyword evidence="3" id="KW-0597">Phosphoprotein</keyword>
<dbReference type="Gene3D" id="1.10.287.130">
    <property type="match status" value="1"/>
</dbReference>
<dbReference type="CDD" id="cd00075">
    <property type="entry name" value="HATPase"/>
    <property type="match status" value="1"/>
</dbReference>
<comment type="catalytic activity">
    <reaction evidence="1">
        <text>ATP + protein L-histidine = ADP + protein N-phospho-L-histidine.</text>
        <dbReference type="EC" id="2.7.13.3"/>
    </reaction>
</comment>
<dbReference type="SMART" id="SM00086">
    <property type="entry name" value="PAC"/>
    <property type="match status" value="2"/>
</dbReference>
<evidence type="ECO:0000256" key="1">
    <source>
        <dbReference type="ARBA" id="ARBA00000085"/>
    </source>
</evidence>
<evidence type="ECO:0000256" key="6">
    <source>
        <dbReference type="SAM" id="Coils"/>
    </source>
</evidence>
<dbReference type="InterPro" id="IPR013655">
    <property type="entry name" value="PAS_fold_3"/>
</dbReference>
<dbReference type="InterPro" id="IPR003661">
    <property type="entry name" value="HisK_dim/P_dom"/>
</dbReference>
<dbReference type="EMBL" id="CP011509">
    <property type="protein sequence ID" value="AKJ08149.1"/>
    <property type="molecule type" value="Genomic_DNA"/>
</dbReference>
<dbReference type="EC" id="2.7.13.3" evidence="2"/>
<evidence type="ECO:0000313" key="13">
    <source>
        <dbReference type="Proteomes" id="UP000256345"/>
    </source>
</evidence>
<dbReference type="SUPFAM" id="SSF47384">
    <property type="entry name" value="Homodimeric domain of signal transducing histidine kinase"/>
    <property type="match status" value="1"/>
</dbReference>
<dbReference type="Gene3D" id="3.30.565.10">
    <property type="entry name" value="Histidine kinase-like ATPase, C-terminal domain"/>
    <property type="match status" value="1"/>
</dbReference>
<dbReference type="InterPro" id="IPR000700">
    <property type="entry name" value="PAS-assoc_C"/>
</dbReference>
<dbReference type="CDD" id="cd00082">
    <property type="entry name" value="HisKA"/>
    <property type="match status" value="1"/>
</dbReference>
<dbReference type="InterPro" id="IPR036890">
    <property type="entry name" value="HATPase_C_sf"/>
</dbReference>
<dbReference type="InterPro" id="IPR000014">
    <property type="entry name" value="PAS"/>
</dbReference>
<dbReference type="Pfam" id="PF02518">
    <property type="entry name" value="HATPase_c"/>
    <property type="match status" value="1"/>
</dbReference>
<dbReference type="Pfam" id="PF08447">
    <property type="entry name" value="PAS_3"/>
    <property type="match status" value="2"/>
</dbReference>
<dbReference type="NCBIfam" id="TIGR00229">
    <property type="entry name" value="sensory_box"/>
    <property type="match status" value="2"/>
</dbReference>
<gene>
    <name evidence="10" type="ORF">AA314_09775</name>
    <name evidence="11" type="ORF">ATI61_107580</name>
</gene>
<evidence type="ECO:0000256" key="2">
    <source>
        <dbReference type="ARBA" id="ARBA00012438"/>
    </source>
</evidence>
<dbReference type="Pfam" id="PF00512">
    <property type="entry name" value="HisKA"/>
    <property type="match status" value="1"/>
</dbReference>
<evidence type="ECO:0000313" key="10">
    <source>
        <dbReference type="EMBL" id="AKJ08149.1"/>
    </source>
</evidence>
<dbReference type="SUPFAM" id="SSF55874">
    <property type="entry name" value="ATPase domain of HSP90 chaperone/DNA topoisomerase II/histidine kinase"/>
    <property type="match status" value="1"/>
</dbReference>
<dbReference type="RefSeq" id="WP_169800820.1">
    <property type="nucleotide sequence ID" value="NZ_CP011509.1"/>
</dbReference>
<dbReference type="InterPro" id="IPR005467">
    <property type="entry name" value="His_kinase_dom"/>
</dbReference>
<dbReference type="PRINTS" id="PR00344">
    <property type="entry name" value="BCTRLSENSOR"/>
</dbReference>
<dbReference type="GO" id="GO:0000155">
    <property type="term" value="F:phosphorelay sensor kinase activity"/>
    <property type="evidence" value="ECO:0007669"/>
    <property type="project" value="InterPro"/>
</dbReference>
<dbReference type="EMBL" id="QUMU01000007">
    <property type="protein sequence ID" value="REG29883.1"/>
    <property type="molecule type" value="Genomic_DNA"/>
</dbReference>
<evidence type="ECO:0000259" key="9">
    <source>
        <dbReference type="PROSITE" id="PS50113"/>
    </source>
</evidence>
<evidence type="ECO:0000259" key="8">
    <source>
        <dbReference type="PROSITE" id="PS50112"/>
    </source>
</evidence>